<organism evidence="6 7">
    <name type="scientific">Candidatus Amulumruptor caecigallinarius</name>
    <dbReference type="NCBI Taxonomy" id="2109911"/>
    <lineage>
        <taxon>Bacteria</taxon>
        <taxon>Pseudomonadati</taxon>
        <taxon>Bacteroidota</taxon>
        <taxon>Bacteroidia</taxon>
        <taxon>Bacteroidales</taxon>
        <taxon>Muribaculaceae</taxon>
        <taxon>Candidatus Amulumruptor</taxon>
    </lineage>
</organism>
<evidence type="ECO:0000313" key="6">
    <source>
        <dbReference type="EMBL" id="HJE39228.1"/>
    </source>
</evidence>
<dbReference type="EMBL" id="DYXT01000028">
    <property type="protein sequence ID" value="HJE39228.1"/>
    <property type="molecule type" value="Genomic_DNA"/>
</dbReference>
<evidence type="ECO:0000256" key="1">
    <source>
        <dbReference type="ARBA" id="ARBA00004141"/>
    </source>
</evidence>
<reference evidence="6" key="2">
    <citation type="submission" date="2021-09" db="EMBL/GenBank/DDBJ databases">
        <authorList>
            <person name="Gilroy R."/>
        </authorList>
    </citation>
    <scope>NUCLEOTIDE SEQUENCE</scope>
    <source>
        <strain evidence="6">4100</strain>
    </source>
</reference>
<evidence type="ECO:0000256" key="2">
    <source>
        <dbReference type="ARBA" id="ARBA00010199"/>
    </source>
</evidence>
<proteinExistence type="inferred from homology"/>
<evidence type="ECO:0000256" key="5">
    <source>
        <dbReference type="ARBA" id="ARBA00023136"/>
    </source>
</evidence>
<sequence>MKKTNRDILALALPSIVTNITTPLLGLVDVAITGHMGSAVYLAAIAVGSTVFNLLYWLVSFIRMSASGMTAQAFGRCDHEGQSLILSRELLVSTVIGVCLIALSPLIAAPLIRFVDPSAESSLMAMRYFRIAVWGAPAVLATYAFSGWFLGRQNSRIPMWVSILINVSNILISLLLVFGLGWRIEGVATGTLAAQWIGAVTFLVMALRQHLSWPGLRLVLAPREIAGFFRTNGVLFLRTVCMIAVTLWFTRTGASQGNVTLAANALLIQLFMLFSYVMDGYAFAGEALVGRDIGRRDVPALRLTVRSLLRWSASLAIVFTLLYIFGGESFLGLLSDDHEVIATSAEYAAWAFAIPMASFAAFAYDGIFIGTTSGKMMLLPMLYAAIAFFAVYAVTYHPMGNHGLWLAFLAYLLTRSLTQALLWPGMLRRIDRSIQNLNI</sequence>
<dbReference type="PANTHER" id="PTHR42893:SF46">
    <property type="entry name" value="PROTEIN DETOXIFICATION 44, CHLOROPLASTIC"/>
    <property type="match status" value="1"/>
</dbReference>
<dbReference type="CDD" id="cd13136">
    <property type="entry name" value="MATE_DinF_like"/>
    <property type="match status" value="1"/>
</dbReference>
<comment type="similarity">
    <text evidence="2">Belongs to the multi antimicrobial extrusion (MATE) (TC 2.A.66.1) family.</text>
</comment>
<protein>
    <submittedName>
        <fullName evidence="6">MATE family efflux transporter</fullName>
    </submittedName>
</protein>
<evidence type="ECO:0000256" key="4">
    <source>
        <dbReference type="ARBA" id="ARBA00022989"/>
    </source>
</evidence>
<dbReference type="NCBIfam" id="TIGR00797">
    <property type="entry name" value="matE"/>
    <property type="match status" value="1"/>
</dbReference>
<dbReference type="InterPro" id="IPR044644">
    <property type="entry name" value="DinF-like"/>
</dbReference>
<accession>A0A4Q0U7T0</accession>
<dbReference type="GO" id="GO:0042910">
    <property type="term" value="F:xenobiotic transmembrane transporter activity"/>
    <property type="evidence" value="ECO:0007669"/>
    <property type="project" value="InterPro"/>
</dbReference>
<keyword evidence="5" id="KW-0472">Membrane</keyword>
<dbReference type="AlphaFoldDB" id="A0A4Q0U7T0"/>
<name>A0A4Q0U7T0_9BACT</name>
<dbReference type="Proteomes" id="UP000711407">
    <property type="component" value="Unassembled WGS sequence"/>
</dbReference>
<dbReference type="GO" id="GO:0015297">
    <property type="term" value="F:antiporter activity"/>
    <property type="evidence" value="ECO:0007669"/>
    <property type="project" value="InterPro"/>
</dbReference>
<dbReference type="GO" id="GO:0005886">
    <property type="term" value="C:plasma membrane"/>
    <property type="evidence" value="ECO:0007669"/>
    <property type="project" value="TreeGrafter"/>
</dbReference>
<keyword evidence="3" id="KW-0812">Transmembrane</keyword>
<evidence type="ECO:0000256" key="3">
    <source>
        <dbReference type="ARBA" id="ARBA00022692"/>
    </source>
</evidence>
<dbReference type="InterPro" id="IPR002528">
    <property type="entry name" value="MATE_fam"/>
</dbReference>
<evidence type="ECO:0000313" key="7">
    <source>
        <dbReference type="Proteomes" id="UP000711407"/>
    </source>
</evidence>
<dbReference type="PANTHER" id="PTHR42893">
    <property type="entry name" value="PROTEIN DETOXIFICATION 44, CHLOROPLASTIC-RELATED"/>
    <property type="match status" value="1"/>
</dbReference>
<reference evidence="6" key="1">
    <citation type="journal article" date="2021" name="PeerJ">
        <title>Extensive microbial diversity within the chicken gut microbiome revealed by metagenomics and culture.</title>
        <authorList>
            <person name="Gilroy R."/>
            <person name="Ravi A."/>
            <person name="Getino M."/>
            <person name="Pursley I."/>
            <person name="Horton D.L."/>
            <person name="Alikhan N.F."/>
            <person name="Baker D."/>
            <person name="Gharbi K."/>
            <person name="Hall N."/>
            <person name="Watson M."/>
            <person name="Adriaenssens E.M."/>
            <person name="Foster-Nyarko E."/>
            <person name="Jarju S."/>
            <person name="Secka A."/>
            <person name="Antonio M."/>
            <person name="Oren A."/>
            <person name="Chaudhuri R.R."/>
            <person name="La Ragione R."/>
            <person name="Hildebrand F."/>
            <person name="Pallen M.J."/>
        </authorList>
    </citation>
    <scope>NUCLEOTIDE SEQUENCE</scope>
    <source>
        <strain evidence="6">4100</strain>
    </source>
</reference>
<gene>
    <name evidence="6" type="ORF">K8V47_05665</name>
</gene>
<keyword evidence="4" id="KW-1133">Transmembrane helix</keyword>
<comment type="caution">
    <text evidence="6">The sequence shown here is derived from an EMBL/GenBank/DDBJ whole genome shotgun (WGS) entry which is preliminary data.</text>
</comment>
<comment type="subcellular location">
    <subcellularLocation>
        <location evidence="1">Membrane</location>
        <topology evidence="1">Multi-pass membrane protein</topology>
    </subcellularLocation>
</comment>
<dbReference type="Pfam" id="PF01554">
    <property type="entry name" value="MatE"/>
    <property type="match status" value="2"/>
</dbReference>